<organism evidence="1 2">
    <name type="scientific">Amycolatopsis tucumanensis</name>
    <dbReference type="NCBI Taxonomy" id="401106"/>
    <lineage>
        <taxon>Bacteria</taxon>
        <taxon>Bacillati</taxon>
        <taxon>Actinomycetota</taxon>
        <taxon>Actinomycetes</taxon>
        <taxon>Pseudonocardiales</taxon>
        <taxon>Pseudonocardiaceae</taxon>
        <taxon>Amycolatopsis</taxon>
    </lineage>
</organism>
<sequence>MPRFGGRNSVATPLCTGGAQVARRLRTLPAQALTRSLHLSSDEDGDREKAGPRS</sequence>
<keyword evidence="2" id="KW-1185">Reference proteome</keyword>
<accession>A0ABP7JX51</accession>
<dbReference type="EMBL" id="BAABCM010000030">
    <property type="protein sequence ID" value="GAA3858092.1"/>
    <property type="molecule type" value="Genomic_DNA"/>
</dbReference>
<gene>
    <name evidence="1" type="ORF">GCM10022380_89030</name>
</gene>
<reference evidence="2" key="1">
    <citation type="journal article" date="2019" name="Int. J. Syst. Evol. Microbiol.">
        <title>The Global Catalogue of Microorganisms (GCM) 10K type strain sequencing project: providing services to taxonomists for standard genome sequencing and annotation.</title>
        <authorList>
            <consortium name="The Broad Institute Genomics Platform"/>
            <consortium name="The Broad Institute Genome Sequencing Center for Infectious Disease"/>
            <person name="Wu L."/>
            <person name="Ma J."/>
        </authorList>
    </citation>
    <scope>NUCLEOTIDE SEQUENCE [LARGE SCALE GENOMIC DNA]</scope>
    <source>
        <strain evidence="2">JCM 17017</strain>
    </source>
</reference>
<evidence type="ECO:0000313" key="1">
    <source>
        <dbReference type="EMBL" id="GAA3858092.1"/>
    </source>
</evidence>
<dbReference type="Proteomes" id="UP001501624">
    <property type="component" value="Unassembled WGS sequence"/>
</dbReference>
<evidence type="ECO:0000313" key="2">
    <source>
        <dbReference type="Proteomes" id="UP001501624"/>
    </source>
</evidence>
<comment type="caution">
    <text evidence="1">The sequence shown here is derived from an EMBL/GenBank/DDBJ whole genome shotgun (WGS) entry which is preliminary data.</text>
</comment>
<name>A0ABP7JX51_9PSEU</name>
<proteinExistence type="predicted"/>
<protein>
    <submittedName>
        <fullName evidence="1">Uncharacterized protein</fullName>
    </submittedName>
</protein>